<proteinExistence type="predicted"/>
<dbReference type="RefSeq" id="WP_131366405.1">
    <property type="nucleotide sequence ID" value="NZ_SJKB01000026.1"/>
</dbReference>
<evidence type="ECO:0000313" key="1">
    <source>
        <dbReference type="EMBL" id="TCC49588.1"/>
    </source>
</evidence>
<sequence length="72" mass="8135">MAVAVLSTIALCVVVILSVMLKASDQRADGFRVLQQLGRTFERIVGKLVDLFRRKRRDDDQDQDDDQWTGVG</sequence>
<accession>A0A4R0JWG6</accession>
<dbReference type="EMBL" id="SJKB01000026">
    <property type="protein sequence ID" value="TCC49588.1"/>
    <property type="molecule type" value="Genomic_DNA"/>
</dbReference>
<reference evidence="1 2" key="1">
    <citation type="submission" date="2019-02" db="EMBL/GenBank/DDBJ databases">
        <title>Kribbella capetownensis sp. nov. and Kribbella speibonae sp. nov., isolated from soil.</title>
        <authorList>
            <person name="Curtis S.M."/>
            <person name="Norton I."/>
            <person name="Everest G.J."/>
            <person name="Meyers P.R."/>
        </authorList>
    </citation>
    <scope>NUCLEOTIDE SEQUENCE [LARGE SCALE GENOMIC DNA]</scope>
    <source>
        <strain evidence="1 2">NRRL B-24813</strain>
    </source>
</reference>
<protein>
    <submittedName>
        <fullName evidence="1">Uncharacterized protein</fullName>
    </submittedName>
</protein>
<name>A0A4R0JWG6_9ACTN</name>
<organism evidence="1 2">
    <name type="scientific">Kribbella pittospori</name>
    <dbReference type="NCBI Taxonomy" id="722689"/>
    <lineage>
        <taxon>Bacteria</taxon>
        <taxon>Bacillati</taxon>
        <taxon>Actinomycetota</taxon>
        <taxon>Actinomycetes</taxon>
        <taxon>Propionibacteriales</taxon>
        <taxon>Kribbellaceae</taxon>
        <taxon>Kribbella</taxon>
    </lineage>
</organism>
<dbReference type="AlphaFoldDB" id="A0A4R0JWG6"/>
<gene>
    <name evidence="1" type="ORF">E0H73_42375</name>
</gene>
<evidence type="ECO:0000313" key="2">
    <source>
        <dbReference type="Proteomes" id="UP000291144"/>
    </source>
</evidence>
<keyword evidence="2" id="KW-1185">Reference proteome</keyword>
<dbReference type="Proteomes" id="UP000291144">
    <property type="component" value="Unassembled WGS sequence"/>
</dbReference>
<comment type="caution">
    <text evidence="1">The sequence shown here is derived from an EMBL/GenBank/DDBJ whole genome shotgun (WGS) entry which is preliminary data.</text>
</comment>